<dbReference type="InterPro" id="IPR050736">
    <property type="entry name" value="Sensor_HK_Regulatory"/>
</dbReference>
<organism evidence="11 12">
    <name type="scientific">Nocardioides anomalus</name>
    <dbReference type="NCBI Taxonomy" id="2712223"/>
    <lineage>
        <taxon>Bacteria</taxon>
        <taxon>Bacillati</taxon>
        <taxon>Actinomycetota</taxon>
        <taxon>Actinomycetes</taxon>
        <taxon>Propionibacteriales</taxon>
        <taxon>Nocardioidaceae</taxon>
        <taxon>Nocardioides</taxon>
    </lineage>
</organism>
<dbReference type="EMBL" id="CP049257">
    <property type="protein sequence ID" value="QIG44657.1"/>
    <property type="molecule type" value="Genomic_DNA"/>
</dbReference>
<dbReference type="Pfam" id="PF00512">
    <property type="entry name" value="HisKA"/>
    <property type="match status" value="1"/>
</dbReference>
<dbReference type="PROSITE" id="PS50109">
    <property type="entry name" value="HIS_KIN"/>
    <property type="match status" value="1"/>
</dbReference>
<dbReference type="SUPFAM" id="SSF55874">
    <property type="entry name" value="ATPase domain of HSP90 chaperone/DNA topoisomerase II/histidine kinase"/>
    <property type="match status" value="1"/>
</dbReference>
<evidence type="ECO:0000256" key="7">
    <source>
        <dbReference type="ARBA" id="ARBA00023012"/>
    </source>
</evidence>
<evidence type="ECO:0000256" key="1">
    <source>
        <dbReference type="ARBA" id="ARBA00000085"/>
    </source>
</evidence>
<proteinExistence type="predicted"/>
<dbReference type="SUPFAM" id="SSF47384">
    <property type="entry name" value="Homodimeric domain of signal transducing histidine kinase"/>
    <property type="match status" value="1"/>
</dbReference>
<keyword evidence="12" id="KW-1185">Reference proteome</keyword>
<dbReference type="InterPro" id="IPR004358">
    <property type="entry name" value="Sig_transdc_His_kin-like_C"/>
</dbReference>
<evidence type="ECO:0000313" key="11">
    <source>
        <dbReference type="EMBL" id="QIG44657.1"/>
    </source>
</evidence>
<evidence type="ECO:0000256" key="2">
    <source>
        <dbReference type="ARBA" id="ARBA00004236"/>
    </source>
</evidence>
<dbReference type="PANTHER" id="PTHR43711:SF1">
    <property type="entry name" value="HISTIDINE KINASE 1"/>
    <property type="match status" value="1"/>
</dbReference>
<keyword evidence="5" id="KW-0808">Transferase</keyword>
<dbReference type="Pfam" id="PF02518">
    <property type="entry name" value="HATPase_c"/>
    <property type="match status" value="1"/>
</dbReference>
<gene>
    <name evidence="11" type="ORF">G5V58_19405</name>
</gene>
<feature type="domain" description="Histidine kinase" evidence="10">
    <location>
        <begin position="244"/>
        <end position="451"/>
    </location>
</feature>
<dbReference type="Gene3D" id="1.10.287.130">
    <property type="match status" value="1"/>
</dbReference>
<comment type="catalytic activity">
    <reaction evidence="1">
        <text>ATP + protein L-histidine = ADP + protein N-phospho-L-histidine.</text>
        <dbReference type="EC" id="2.7.13.3"/>
    </reaction>
</comment>
<reference evidence="11 12" key="1">
    <citation type="submission" date="2020-02" db="EMBL/GenBank/DDBJ databases">
        <title>Full genome sequence of Nocardioides sp. R-3366.</title>
        <authorList>
            <person name="Im W.-T."/>
        </authorList>
    </citation>
    <scope>NUCLEOTIDE SEQUENCE [LARGE SCALE GENOMIC DNA]</scope>
    <source>
        <strain evidence="11 12">R-3366</strain>
    </source>
</reference>
<name>A0A6G6WHL9_9ACTN</name>
<keyword evidence="9" id="KW-0812">Transmembrane</keyword>
<dbReference type="InterPro" id="IPR036890">
    <property type="entry name" value="HATPase_C_sf"/>
</dbReference>
<dbReference type="InterPro" id="IPR036097">
    <property type="entry name" value="HisK_dim/P_sf"/>
</dbReference>
<evidence type="ECO:0000256" key="9">
    <source>
        <dbReference type="SAM" id="Phobius"/>
    </source>
</evidence>
<dbReference type="Pfam" id="PF17158">
    <property type="entry name" value="MASE4"/>
    <property type="match status" value="1"/>
</dbReference>
<sequence length="479" mass="51679">MEPVPRRRLPRLLALSWAFLWSAVVAVAIAAAVPGVLARRPTFATDSNSLQWLWVSRHVVPPALIALALAPWPAALERRSDTARGRGRRVVVSAVVVLVLTGALVGLIAVAPDRLPTITVDGGANRLDPFGTVSVAVLNGLAVVLAVWGVARRRSTEGLERWAVVASVAFLGDVWLTALFEDRYTVAYYLARALGLASSAFVLLAILRETSQIQVHTSETAHRLEERNAELLEANRLRDHLTAIVSHDLRTPLSGLQGYLELLRDDDLDSPLAHRMVERSWMLTRRLTLLTEDLLAAATLEHGDLVVTPEPVDLDQQLRECAACFPDLDLQLHCPTGLAAYADPLRLQQVLANLVRNAQKHGAEPVLISARPDPALPGGVTISVADAGPGVPAGFVPRLFDRYTQVADTATGGSGLGLSVVRDLVLAHGGDIHYDRARNAFVFTLPPPARRSRDGSGSVPTHQPAAEERAGVLEEQPQP</sequence>
<feature type="transmembrane region" description="Helical" evidence="9">
    <location>
        <begin position="130"/>
        <end position="150"/>
    </location>
</feature>
<evidence type="ECO:0000256" key="4">
    <source>
        <dbReference type="ARBA" id="ARBA00022553"/>
    </source>
</evidence>
<dbReference type="InterPro" id="IPR003661">
    <property type="entry name" value="HisK_dim/P_dom"/>
</dbReference>
<dbReference type="SMART" id="SM00387">
    <property type="entry name" value="HATPase_c"/>
    <property type="match status" value="1"/>
</dbReference>
<dbReference type="GO" id="GO:0005886">
    <property type="term" value="C:plasma membrane"/>
    <property type="evidence" value="ECO:0007669"/>
    <property type="project" value="UniProtKB-SubCell"/>
</dbReference>
<keyword evidence="4" id="KW-0597">Phosphoprotein</keyword>
<evidence type="ECO:0000256" key="8">
    <source>
        <dbReference type="SAM" id="MobiDB-lite"/>
    </source>
</evidence>
<accession>A0A6G6WHL9</accession>
<evidence type="ECO:0000256" key="6">
    <source>
        <dbReference type="ARBA" id="ARBA00022777"/>
    </source>
</evidence>
<dbReference type="InterPro" id="IPR003594">
    <property type="entry name" value="HATPase_dom"/>
</dbReference>
<dbReference type="InterPro" id="IPR033424">
    <property type="entry name" value="MASE4"/>
</dbReference>
<dbReference type="CDD" id="cd00075">
    <property type="entry name" value="HATPase"/>
    <property type="match status" value="1"/>
</dbReference>
<feature type="transmembrane region" description="Helical" evidence="9">
    <location>
        <begin position="12"/>
        <end position="32"/>
    </location>
</feature>
<dbReference type="Gene3D" id="3.30.565.10">
    <property type="entry name" value="Histidine kinase-like ATPase, C-terminal domain"/>
    <property type="match status" value="1"/>
</dbReference>
<dbReference type="EC" id="2.7.13.3" evidence="3"/>
<comment type="subcellular location">
    <subcellularLocation>
        <location evidence="2">Cell membrane</location>
    </subcellularLocation>
</comment>
<dbReference type="InterPro" id="IPR005467">
    <property type="entry name" value="His_kinase_dom"/>
</dbReference>
<feature type="region of interest" description="Disordered" evidence="8">
    <location>
        <begin position="446"/>
        <end position="479"/>
    </location>
</feature>
<protein>
    <recommendedName>
        <fullName evidence="3">histidine kinase</fullName>
        <ecNumber evidence="3">2.7.13.3</ecNumber>
    </recommendedName>
</protein>
<dbReference type="SMART" id="SM00388">
    <property type="entry name" value="HisKA"/>
    <property type="match status" value="1"/>
</dbReference>
<feature type="transmembrane region" description="Helical" evidence="9">
    <location>
        <begin position="52"/>
        <end position="70"/>
    </location>
</feature>
<dbReference type="KEGG" id="nano:G5V58_19405"/>
<evidence type="ECO:0000259" key="10">
    <source>
        <dbReference type="PROSITE" id="PS50109"/>
    </source>
</evidence>
<dbReference type="GO" id="GO:0000155">
    <property type="term" value="F:phosphorelay sensor kinase activity"/>
    <property type="evidence" value="ECO:0007669"/>
    <property type="project" value="InterPro"/>
</dbReference>
<keyword evidence="7" id="KW-0902">Two-component regulatory system</keyword>
<dbReference type="PANTHER" id="PTHR43711">
    <property type="entry name" value="TWO-COMPONENT HISTIDINE KINASE"/>
    <property type="match status" value="1"/>
</dbReference>
<keyword evidence="6" id="KW-0418">Kinase</keyword>
<dbReference type="CDD" id="cd00082">
    <property type="entry name" value="HisKA"/>
    <property type="match status" value="1"/>
</dbReference>
<dbReference type="Proteomes" id="UP000502996">
    <property type="component" value="Chromosome"/>
</dbReference>
<feature type="transmembrane region" description="Helical" evidence="9">
    <location>
        <begin position="186"/>
        <end position="207"/>
    </location>
</feature>
<feature type="transmembrane region" description="Helical" evidence="9">
    <location>
        <begin position="162"/>
        <end position="180"/>
    </location>
</feature>
<keyword evidence="9" id="KW-1133">Transmembrane helix</keyword>
<evidence type="ECO:0000313" key="12">
    <source>
        <dbReference type="Proteomes" id="UP000502996"/>
    </source>
</evidence>
<evidence type="ECO:0000256" key="5">
    <source>
        <dbReference type="ARBA" id="ARBA00022679"/>
    </source>
</evidence>
<feature type="transmembrane region" description="Helical" evidence="9">
    <location>
        <begin position="90"/>
        <end position="110"/>
    </location>
</feature>
<dbReference type="RefSeq" id="WP_165236421.1">
    <property type="nucleotide sequence ID" value="NZ_CP049257.1"/>
</dbReference>
<dbReference type="AlphaFoldDB" id="A0A6G6WHL9"/>
<keyword evidence="9" id="KW-0472">Membrane</keyword>
<evidence type="ECO:0000256" key="3">
    <source>
        <dbReference type="ARBA" id="ARBA00012438"/>
    </source>
</evidence>
<dbReference type="PRINTS" id="PR00344">
    <property type="entry name" value="BCTRLSENSOR"/>
</dbReference>